<accession>A0A848J363</accession>
<evidence type="ECO:0000256" key="1">
    <source>
        <dbReference type="ARBA" id="ARBA00010876"/>
    </source>
</evidence>
<dbReference type="PROSITE" id="PS50889">
    <property type="entry name" value="S4"/>
    <property type="match status" value="1"/>
</dbReference>
<dbReference type="InterPro" id="IPR050188">
    <property type="entry name" value="RluA_PseudoU_synthase"/>
</dbReference>
<comment type="similarity">
    <text evidence="1">Belongs to the pseudouridine synthase RluA family.</text>
</comment>
<dbReference type="CDD" id="cd02869">
    <property type="entry name" value="PseudoU_synth_RluA_like"/>
    <property type="match status" value="1"/>
</dbReference>
<dbReference type="AlphaFoldDB" id="A0A848J363"/>
<dbReference type="EMBL" id="JABBNU010000011">
    <property type="protein sequence ID" value="NMM50186.1"/>
    <property type="molecule type" value="Genomic_DNA"/>
</dbReference>
<dbReference type="GO" id="GO:0009982">
    <property type="term" value="F:pseudouridine synthase activity"/>
    <property type="evidence" value="ECO:0007669"/>
    <property type="project" value="InterPro"/>
</dbReference>
<feature type="domain" description="Pseudouridine synthase RsuA/RluA-like" evidence="3">
    <location>
        <begin position="89"/>
        <end position="238"/>
    </location>
</feature>
<reference evidence="4 5" key="1">
    <citation type="submission" date="2020-04" db="EMBL/GenBank/DDBJ databases">
        <title>Flammeovirgaceae bacterium KN852 isolated from deep sea.</title>
        <authorList>
            <person name="Zhang D.-C."/>
        </authorList>
    </citation>
    <scope>NUCLEOTIDE SEQUENCE [LARGE SCALE GENOMIC DNA]</scope>
    <source>
        <strain evidence="4 5">KN852</strain>
    </source>
</reference>
<dbReference type="GO" id="GO:0140098">
    <property type="term" value="F:catalytic activity, acting on RNA"/>
    <property type="evidence" value="ECO:0007669"/>
    <property type="project" value="UniProtKB-ARBA"/>
</dbReference>
<dbReference type="SUPFAM" id="SSF55120">
    <property type="entry name" value="Pseudouridine synthase"/>
    <property type="match status" value="1"/>
</dbReference>
<evidence type="ECO:0000259" key="3">
    <source>
        <dbReference type="Pfam" id="PF00849"/>
    </source>
</evidence>
<dbReference type="PANTHER" id="PTHR21600:SF87">
    <property type="entry name" value="RNA PSEUDOURIDYLATE SYNTHASE DOMAIN-CONTAINING PROTEIN 1"/>
    <property type="match status" value="1"/>
</dbReference>
<evidence type="ECO:0000313" key="5">
    <source>
        <dbReference type="Proteomes" id="UP000559010"/>
    </source>
</evidence>
<comment type="caution">
    <text evidence="4">The sequence shown here is derived from an EMBL/GenBank/DDBJ whole genome shotgun (WGS) entry which is preliminary data.</text>
</comment>
<organism evidence="4 5">
    <name type="scientific">Marinigracilibium pacificum</name>
    <dbReference type="NCBI Taxonomy" id="2729599"/>
    <lineage>
        <taxon>Bacteria</taxon>
        <taxon>Pseudomonadati</taxon>
        <taxon>Bacteroidota</taxon>
        <taxon>Cytophagia</taxon>
        <taxon>Cytophagales</taxon>
        <taxon>Flammeovirgaceae</taxon>
        <taxon>Marinigracilibium</taxon>
    </lineage>
</organism>
<dbReference type="GO" id="GO:0003723">
    <property type="term" value="F:RNA binding"/>
    <property type="evidence" value="ECO:0007669"/>
    <property type="project" value="UniProtKB-KW"/>
</dbReference>
<dbReference type="InterPro" id="IPR020103">
    <property type="entry name" value="PsdUridine_synth_cat_dom_sf"/>
</dbReference>
<dbReference type="Gene3D" id="3.30.2350.10">
    <property type="entry name" value="Pseudouridine synthase"/>
    <property type="match status" value="1"/>
</dbReference>
<protein>
    <submittedName>
        <fullName evidence="4">RluA family pseudouridine synthase</fullName>
    </submittedName>
</protein>
<evidence type="ECO:0000256" key="2">
    <source>
        <dbReference type="PROSITE-ProRule" id="PRU00182"/>
    </source>
</evidence>
<proteinExistence type="inferred from homology"/>
<sequence length="312" mass="36097">MEQSKLTFEAAADGKIADLLKQEYPHMAVSQRKKWLSGDIYINQKQVRSAGQVVKKGDLIEFGQKKIVKSDVVKQMKLPFKVHYHDDTLMIIHKPAGLLTAMQKAKEGISCEEVINQAFAKNNIKKRVNVIHRLDREVEGLVAFAFNRKDREAVMEYWPSSDKRYLALVEGHIKNESGEIVTELVEGQRGTMKVSKNKKEEGKTAITSYRLLERFESHDLVELSLVTGRKNQLRVHMQYLGTPIVGDYKYGADDTYERQIRLLAYQLKIWHPKKSGWVSVNIEPPKWFTRLNPEDEKYKKNWTKFFKSGKAI</sequence>
<dbReference type="PANTHER" id="PTHR21600">
    <property type="entry name" value="MITOCHONDRIAL RNA PSEUDOURIDINE SYNTHASE"/>
    <property type="match status" value="1"/>
</dbReference>
<gene>
    <name evidence="4" type="ORF">HH304_17390</name>
</gene>
<keyword evidence="2" id="KW-0694">RNA-binding</keyword>
<dbReference type="InterPro" id="IPR006145">
    <property type="entry name" value="PsdUridine_synth_RsuA/RluA"/>
</dbReference>
<name>A0A848J363_9BACT</name>
<dbReference type="GO" id="GO:0000455">
    <property type="term" value="P:enzyme-directed rRNA pseudouridine synthesis"/>
    <property type="evidence" value="ECO:0007669"/>
    <property type="project" value="TreeGrafter"/>
</dbReference>
<dbReference type="Pfam" id="PF00849">
    <property type="entry name" value="PseudoU_synth_2"/>
    <property type="match status" value="1"/>
</dbReference>
<dbReference type="Proteomes" id="UP000559010">
    <property type="component" value="Unassembled WGS sequence"/>
</dbReference>
<keyword evidence="5" id="KW-1185">Reference proteome</keyword>
<dbReference type="RefSeq" id="WP_169684543.1">
    <property type="nucleotide sequence ID" value="NZ_JABBNU010000011.1"/>
</dbReference>
<evidence type="ECO:0000313" key="4">
    <source>
        <dbReference type="EMBL" id="NMM50186.1"/>
    </source>
</evidence>